<name>A0AAD5WE26_PARTN</name>
<dbReference type="Gene3D" id="3.80.10.10">
    <property type="entry name" value="Ribonuclease Inhibitor"/>
    <property type="match status" value="1"/>
</dbReference>
<keyword evidence="2" id="KW-1185">Reference proteome</keyword>
<dbReference type="SMART" id="SM00367">
    <property type="entry name" value="LRR_CC"/>
    <property type="match status" value="2"/>
</dbReference>
<dbReference type="AlphaFoldDB" id="A0AAD5WE26"/>
<dbReference type="SUPFAM" id="SSF52047">
    <property type="entry name" value="RNI-like"/>
    <property type="match status" value="1"/>
</dbReference>
<dbReference type="EMBL" id="JAHQIW010005731">
    <property type="protein sequence ID" value="KAJ1366965.1"/>
    <property type="molecule type" value="Genomic_DNA"/>
</dbReference>
<evidence type="ECO:0000313" key="1">
    <source>
        <dbReference type="EMBL" id="KAJ1366965.1"/>
    </source>
</evidence>
<protein>
    <submittedName>
        <fullName evidence="1">Uncharacterized protein</fullName>
    </submittedName>
</protein>
<organism evidence="1 2">
    <name type="scientific">Parelaphostrongylus tenuis</name>
    <name type="common">Meningeal worm</name>
    <dbReference type="NCBI Taxonomy" id="148309"/>
    <lineage>
        <taxon>Eukaryota</taxon>
        <taxon>Metazoa</taxon>
        <taxon>Ecdysozoa</taxon>
        <taxon>Nematoda</taxon>
        <taxon>Chromadorea</taxon>
        <taxon>Rhabditida</taxon>
        <taxon>Rhabditina</taxon>
        <taxon>Rhabditomorpha</taxon>
        <taxon>Strongyloidea</taxon>
        <taxon>Metastrongylidae</taxon>
        <taxon>Parelaphostrongylus</taxon>
    </lineage>
</organism>
<comment type="caution">
    <text evidence="1">The sequence shown here is derived from an EMBL/GenBank/DDBJ whole genome shotgun (WGS) entry which is preliminary data.</text>
</comment>
<dbReference type="GO" id="GO:0031146">
    <property type="term" value="P:SCF-dependent proteasomal ubiquitin-dependent protein catabolic process"/>
    <property type="evidence" value="ECO:0007669"/>
    <property type="project" value="TreeGrafter"/>
</dbReference>
<accession>A0AAD5WE26</accession>
<dbReference type="PANTHER" id="PTHR13318:SF95">
    <property type="entry name" value="F-BOX PROTEIN YLR352W"/>
    <property type="match status" value="1"/>
</dbReference>
<gene>
    <name evidence="1" type="ORF">KIN20_027786</name>
</gene>
<proteinExistence type="predicted"/>
<sequence>MSCATAEVNEVVQTSLRQLLITSPKLKRFEITGRGLVFDHFVLDESILSLLPNSIRDLSISAGGSLKITNLNFLRGKLYLYLGSIRELSDESLLVICFGCPRLLHLSLDNCSLLSSNSLSALGNLFDLEWLCLAGVSGVDDFVLERLSNCRQLQTLDIKYCRRVTKVGLMIVLELPVLFRLEVQGVRAYSKDLLPHAKRVPKTILSDYTDIPVFIVPPLPSAVVG</sequence>
<dbReference type="InterPro" id="IPR032675">
    <property type="entry name" value="LRR_dom_sf"/>
</dbReference>
<dbReference type="Proteomes" id="UP001196413">
    <property type="component" value="Unassembled WGS sequence"/>
</dbReference>
<reference evidence="1" key="1">
    <citation type="submission" date="2021-06" db="EMBL/GenBank/DDBJ databases">
        <title>Parelaphostrongylus tenuis whole genome reference sequence.</title>
        <authorList>
            <person name="Garwood T.J."/>
            <person name="Larsen P.A."/>
            <person name="Fountain-Jones N.M."/>
            <person name="Garbe J.R."/>
            <person name="Macchietto M.G."/>
            <person name="Kania S.A."/>
            <person name="Gerhold R.W."/>
            <person name="Richards J.E."/>
            <person name="Wolf T.M."/>
        </authorList>
    </citation>
    <scope>NUCLEOTIDE SEQUENCE</scope>
    <source>
        <strain evidence="1">MNPRO001-30</strain>
        <tissue evidence="1">Meninges</tissue>
    </source>
</reference>
<dbReference type="GO" id="GO:0019005">
    <property type="term" value="C:SCF ubiquitin ligase complex"/>
    <property type="evidence" value="ECO:0007669"/>
    <property type="project" value="TreeGrafter"/>
</dbReference>
<dbReference type="InterPro" id="IPR006553">
    <property type="entry name" value="Leu-rich_rpt_Cys-con_subtyp"/>
</dbReference>
<dbReference type="PANTHER" id="PTHR13318">
    <property type="entry name" value="PARTNER OF PAIRED, ISOFORM B-RELATED"/>
    <property type="match status" value="1"/>
</dbReference>
<evidence type="ECO:0000313" key="2">
    <source>
        <dbReference type="Proteomes" id="UP001196413"/>
    </source>
</evidence>